<dbReference type="NCBIfam" id="TIGR01451">
    <property type="entry name" value="B_ant_repeat"/>
    <property type="match status" value="1"/>
</dbReference>
<dbReference type="InterPro" id="IPR014468">
    <property type="entry name" value="UCP014979"/>
</dbReference>
<dbReference type="InterPro" id="IPR001434">
    <property type="entry name" value="OmcB-like_DUF11"/>
</dbReference>
<dbReference type="AlphaFoldDB" id="A0A172T736"/>
<dbReference type="PATRIC" id="fig|1182568.3.peg.465"/>
<dbReference type="EMBL" id="CP011387">
    <property type="protein sequence ID" value="ANE42767.1"/>
    <property type="molecule type" value="Genomic_DNA"/>
</dbReference>
<evidence type="ECO:0000313" key="3">
    <source>
        <dbReference type="EMBL" id="ANE42767.1"/>
    </source>
</evidence>
<protein>
    <recommendedName>
        <fullName evidence="2">DUF11 domain-containing protein</fullName>
    </recommendedName>
</protein>
<dbReference type="OrthoDB" id="73823at2"/>
<gene>
    <name evidence="3" type="ORF">SU48_02210</name>
</gene>
<feature type="chain" id="PRO_5008000435" description="DUF11 domain-containing protein" evidence="1">
    <location>
        <begin position="24"/>
        <end position="171"/>
    </location>
</feature>
<dbReference type="PIRSF" id="PIRSF014979">
    <property type="entry name" value="UCP014979"/>
    <property type="match status" value="1"/>
</dbReference>
<feature type="signal peptide" evidence="1">
    <location>
        <begin position="1"/>
        <end position="23"/>
    </location>
</feature>
<feature type="domain" description="DUF11" evidence="2">
    <location>
        <begin position="52"/>
        <end position="142"/>
    </location>
</feature>
<dbReference type="RefSeq" id="WP_064013821.1">
    <property type="nucleotide sequence ID" value="NZ_CP011387.1"/>
</dbReference>
<dbReference type="KEGG" id="dpu:SU48_02210"/>
<proteinExistence type="predicted"/>
<accession>A0A172T736</accession>
<sequence>MKSYSPLVLLTGALLTSIAVAQAASPLTLTLGQALVKAVTVDGKATEQLAPDPKNVRPGDVLSQMVTARNMGSKALTNVTVRLPVPKGTTYLKAETAMNTAASGAKAEYSIDGGKTYAAAPLTKMVTVTENGKSVKKEVEVKPSEYTNVRWMLARIDAGKDLKVGFRVQVN</sequence>
<evidence type="ECO:0000259" key="2">
    <source>
        <dbReference type="Pfam" id="PF01345"/>
    </source>
</evidence>
<dbReference type="Pfam" id="PF01345">
    <property type="entry name" value="DUF11"/>
    <property type="match status" value="1"/>
</dbReference>
<keyword evidence="1" id="KW-0732">Signal</keyword>
<dbReference type="Proteomes" id="UP000077363">
    <property type="component" value="Chromosome"/>
</dbReference>
<name>A0A172T736_9DEIO</name>
<evidence type="ECO:0000313" key="4">
    <source>
        <dbReference type="Proteomes" id="UP000077363"/>
    </source>
</evidence>
<dbReference type="STRING" id="1182568.SU48_02210"/>
<reference evidence="3 4" key="1">
    <citation type="submission" date="2015-01" db="EMBL/GenBank/DDBJ databases">
        <title>Deinococcus puniceus/DY1/ whole genome sequencing.</title>
        <authorList>
            <person name="Kim M.K."/>
            <person name="Srinivasan S."/>
            <person name="Lee J.-J."/>
        </authorList>
    </citation>
    <scope>NUCLEOTIDE SEQUENCE [LARGE SCALE GENOMIC DNA]</scope>
    <source>
        <strain evidence="3 4">DY1</strain>
    </source>
</reference>
<dbReference type="InterPro" id="IPR047589">
    <property type="entry name" value="DUF11_rpt"/>
</dbReference>
<organism evidence="3 4">
    <name type="scientific">Deinococcus puniceus</name>
    <dbReference type="NCBI Taxonomy" id="1182568"/>
    <lineage>
        <taxon>Bacteria</taxon>
        <taxon>Thermotogati</taxon>
        <taxon>Deinococcota</taxon>
        <taxon>Deinococci</taxon>
        <taxon>Deinococcales</taxon>
        <taxon>Deinococcaceae</taxon>
        <taxon>Deinococcus</taxon>
    </lineage>
</organism>
<keyword evidence="4" id="KW-1185">Reference proteome</keyword>
<evidence type="ECO:0000256" key="1">
    <source>
        <dbReference type="SAM" id="SignalP"/>
    </source>
</evidence>